<organism evidence="2 3">
    <name type="scientific">Candidatus Lokiarchaeum ossiferum</name>
    <dbReference type="NCBI Taxonomy" id="2951803"/>
    <lineage>
        <taxon>Archaea</taxon>
        <taxon>Promethearchaeati</taxon>
        <taxon>Promethearchaeota</taxon>
        <taxon>Promethearchaeia</taxon>
        <taxon>Promethearchaeales</taxon>
        <taxon>Promethearchaeaceae</taxon>
        <taxon>Candidatus Lokiarchaeum</taxon>
    </lineage>
</organism>
<dbReference type="InterPro" id="IPR036105">
    <property type="entry name" value="DiNase_FeMo-co_biosyn_sf"/>
</dbReference>
<dbReference type="Proteomes" id="UP001208689">
    <property type="component" value="Chromosome"/>
</dbReference>
<dbReference type="Pfam" id="PF02579">
    <property type="entry name" value="Nitro_FeMo-Co"/>
    <property type="match status" value="1"/>
</dbReference>
<dbReference type="PANTHER" id="PTHR42983:SF1">
    <property type="entry name" value="IRON-MOLYBDENUM PROTEIN"/>
    <property type="match status" value="1"/>
</dbReference>
<sequence>MENQIIAIPSQIPGGLDAQVDTRFGRCRVFTIVNIVNNAIGTVKIVQNGGNNAMGGAGPVAAQTIAQEKAKCVIGGNYGPNAANALSQAGIATYGTKNGTVKEIIDLFLANSLPLISGSNVGSHNGMN</sequence>
<proteinExistence type="predicted"/>
<accession>A0ABY6HQ28</accession>
<dbReference type="Gene3D" id="3.30.420.130">
    <property type="entry name" value="Dinitrogenase iron-molybdenum cofactor biosynthesis domain"/>
    <property type="match status" value="1"/>
</dbReference>
<evidence type="ECO:0000313" key="3">
    <source>
        <dbReference type="Proteomes" id="UP001208689"/>
    </source>
</evidence>
<evidence type="ECO:0000313" key="2">
    <source>
        <dbReference type="EMBL" id="UYP45515.1"/>
    </source>
</evidence>
<dbReference type="EMBL" id="CP104013">
    <property type="protein sequence ID" value="UYP45515.1"/>
    <property type="molecule type" value="Genomic_DNA"/>
</dbReference>
<name>A0ABY6HQ28_9ARCH</name>
<gene>
    <name evidence="2" type="ORF">NEF87_001800</name>
</gene>
<feature type="domain" description="Dinitrogenase iron-molybdenum cofactor biosynthesis" evidence="1">
    <location>
        <begin position="17"/>
        <end position="109"/>
    </location>
</feature>
<keyword evidence="3" id="KW-1185">Reference proteome</keyword>
<dbReference type="SUPFAM" id="SSF53146">
    <property type="entry name" value="Nitrogenase accessory factor-like"/>
    <property type="match status" value="1"/>
</dbReference>
<protein>
    <recommendedName>
        <fullName evidence="1">Dinitrogenase iron-molybdenum cofactor biosynthesis domain-containing protein</fullName>
    </recommendedName>
</protein>
<dbReference type="PANTHER" id="PTHR42983">
    <property type="entry name" value="DINITROGENASE IRON-MOLYBDENUM COFACTOR PROTEIN-RELATED"/>
    <property type="match status" value="1"/>
</dbReference>
<dbReference type="InterPro" id="IPR003731">
    <property type="entry name" value="Di-Nase_FeMo-co_biosynth"/>
</dbReference>
<reference evidence="2" key="1">
    <citation type="submission" date="2022-09" db="EMBL/GenBank/DDBJ databases">
        <title>Actin cytoskeleton and complex cell architecture in an #Asgard archaeon.</title>
        <authorList>
            <person name="Ponce Toledo R.I."/>
            <person name="Schleper C."/>
            <person name="Rodrigues Oliveira T."/>
            <person name="Wollweber F."/>
            <person name="Xu J."/>
            <person name="Rittmann S."/>
            <person name="Klingl A."/>
            <person name="Pilhofer M."/>
        </authorList>
    </citation>
    <scope>NUCLEOTIDE SEQUENCE</scope>
    <source>
        <strain evidence="2">B-35</strain>
    </source>
</reference>
<evidence type="ECO:0000259" key="1">
    <source>
        <dbReference type="Pfam" id="PF02579"/>
    </source>
</evidence>